<accession>A0A0N7MBX2</accession>
<proteinExistence type="predicted"/>
<protein>
    <submittedName>
        <fullName evidence="2">Alpha/beta hydrolase family protein</fullName>
    </submittedName>
</protein>
<evidence type="ECO:0000313" key="2">
    <source>
        <dbReference type="EMBL" id="CUK26600.1"/>
    </source>
</evidence>
<dbReference type="Gene3D" id="3.40.50.1820">
    <property type="entry name" value="alpha/beta hydrolase"/>
    <property type="match status" value="1"/>
</dbReference>
<dbReference type="GO" id="GO:0016787">
    <property type="term" value="F:hydrolase activity"/>
    <property type="evidence" value="ECO:0007669"/>
    <property type="project" value="UniProtKB-KW"/>
</dbReference>
<dbReference type="Proteomes" id="UP000051184">
    <property type="component" value="Unassembled WGS sequence"/>
</dbReference>
<keyword evidence="3" id="KW-1185">Reference proteome</keyword>
<organism evidence="2 3">
    <name type="scientific">Cognatishimia activa</name>
    <dbReference type="NCBI Taxonomy" id="1715691"/>
    <lineage>
        <taxon>Bacteria</taxon>
        <taxon>Pseudomonadati</taxon>
        <taxon>Pseudomonadota</taxon>
        <taxon>Alphaproteobacteria</taxon>
        <taxon>Rhodobacterales</taxon>
        <taxon>Paracoccaceae</taxon>
        <taxon>Cognatishimia</taxon>
    </lineage>
</organism>
<evidence type="ECO:0000259" key="1">
    <source>
        <dbReference type="Pfam" id="PF12697"/>
    </source>
</evidence>
<dbReference type="InterPro" id="IPR029058">
    <property type="entry name" value="AB_hydrolase_fold"/>
</dbReference>
<dbReference type="InterPro" id="IPR000073">
    <property type="entry name" value="AB_hydrolase_1"/>
</dbReference>
<reference evidence="3" key="1">
    <citation type="submission" date="2015-09" db="EMBL/GenBank/DDBJ databases">
        <authorList>
            <person name="Rodrigo-Torres Lidia"/>
            <person name="Arahal R.David."/>
        </authorList>
    </citation>
    <scope>NUCLEOTIDE SEQUENCE [LARGE SCALE GENOMIC DNA]</scope>
    <source>
        <strain evidence="3">CECT 5114</strain>
    </source>
</reference>
<dbReference type="STRING" id="1715691.TA5113_01243"/>
<dbReference type="SUPFAM" id="SSF53474">
    <property type="entry name" value="alpha/beta-Hydrolases"/>
    <property type="match status" value="1"/>
</dbReference>
<sequence>MCTLSFSKDVLLFVRCFLITLWIALGFAASAEEPLAGLQLGSGQDLTIVMLHGDEGNGGDPLAYAAFGAEIARRLPMATVHMLLRPGYKDPWGRESPGNNYGRRDQYTLQSAALIAENLKRLKADTPLIAIGHSGGAAQLALAMSLENNLAEEAILVGCACDLELWKSMNPDWPKGTITRSVSAVTRPSPVIEHITLLVGDNDKTTPPVLSESYAWHLTTHGVSVDLQIVPGGDHRGNRALSSAWLAAVLNASQRLLTR</sequence>
<dbReference type="EMBL" id="CYUE01000020">
    <property type="protein sequence ID" value="CUK26600.1"/>
    <property type="molecule type" value="Genomic_DNA"/>
</dbReference>
<evidence type="ECO:0000313" key="3">
    <source>
        <dbReference type="Proteomes" id="UP000051184"/>
    </source>
</evidence>
<dbReference type="AlphaFoldDB" id="A0A0N7MBX2"/>
<feature type="domain" description="AB hydrolase-1" evidence="1">
    <location>
        <begin position="48"/>
        <end position="174"/>
    </location>
</feature>
<name>A0A0N7MBX2_9RHOB</name>
<gene>
    <name evidence="2" type="ORF">TA5114_02415</name>
</gene>
<dbReference type="Pfam" id="PF12697">
    <property type="entry name" value="Abhydrolase_6"/>
    <property type="match status" value="1"/>
</dbReference>
<keyword evidence="2" id="KW-0378">Hydrolase</keyword>